<dbReference type="Pfam" id="PF13391">
    <property type="entry name" value="HNH_2"/>
    <property type="match status" value="1"/>
</dbReference>
<dbReference type="InterPro" id="IPR003615">
    <property type="entry name" value="HNH_nuc"/>
</dbReference>
<keyword evidence="1" id="KW-1133">Transmembrane helix</keyword>
<reference evidence="3" key="1">
    <citation type="journal article" date="2018" name="Genome Announc.">
        <title>Draft Genome Sequence of Mycobacterium montefiorense Isolated from Japanese Black Salamander (Hynobius nigrescens).</title>
        <authorList>
            <person name="Fukano H."/>
            <person name="Yoshida M."/>
            <person name="Shimizu A."/>
            <person name="Iwao H."/>
            <person name="Katayama Y."/>
            <person name="Omatsu T."/>
            <person name="Mizutani T."/>
            <person name="Kurata O."/>
            <person name="Wada S."/>
            <person name="Hoshino Y."/>
        </authorList>
    </citation>
    <scope>NUCLEOTIDE SEQUENCE</scope>
    <source>
        <strain evidence="3">BS</strain>
    </source>
</reference>
<evidence type="ECO:0000313" key="6">
    <source>
        <dbReference type="Proteomes" id="UP001139505"/>
    </source>
</evidence>
<comment type="caution">
    <text evidence="4">The sequence shown here is derived from an EMBL/GenBank/DDBJ whole genome shotgun (WGS) entry which is preliminary data.</text>
</comment>
<dbReference type="Proteomes" id="UP001139505">
    <property type="component" value="Unassembled WGS sequence"/>
</dbReference>
<dbReference type="Proteomes" id="UP000245060">
    <property type="component" value="Unassembled WGS sequence"/>
</dbReference>
<dbReference type="AlphaFoldDB" id="A0AA37PIF1"/>
<protein>
    <submittedName>
        <fullName evidence="4">HNH endonuclease</fullName>
    </submittedName>
</protein>
<keyword evidence="4" id="KW-0378">Hydrolase</keyword>
<evidence type="ECO:0000259" key="2">
    <source>
        <dbReference type="Pfam" id="PF13391"/>
    </source>
</evidence>
<reference evidence="5" key="2">
    <citation type="submission" date="2018-04" db="EMBL/GenBank/DDBJ databases">
        <title>Draft genome sequence of Mycobacterium montefiorense isolated from Japanese black salamander.</title>
        <authorList>
            <person name="Fukano H."/>
            <person name="Yoshida M."/>
            <person name="Shimizu A."/>
            <person name="Iwao H."/>
            <person name="Kurata O."/>
            <person name="Katayama Y."/>
            <person name="Omatsu T."/>
            <person name="Mizutani T."/>
            <person name="Wada S."/>
            <person name="Hoshino Y."/>
        </authorList>
    </citation>
    <scope>NUCLEOTIDE SEQUENCE [LARGE SCALE GENOMIC DNA]</scope>
    <source>
        <strain evidence="5">BS</strain>
    </source>
</reference>
<reference evidence="4" key="3">
    <citation type="journal article" date="2022" name="Microbiol. Resour. Announc.">
        <title>Draft Genome Sequences of Eight Mycobacterium montefiorense Strains Isolated from Salamanders in Captivity.</title>
        <authorList>
            <person name="Komine T."/>
            <person name="Ihara H."/>
            <person name="Fukano H."/>
            <person name="Hoshino Y."/>
            <person name="Kurata O."/>
            <person name="Wada S."/>
        </authorList>
    </citation>
    <scope>NUCLEOTIDE SEQUENCE</scope>
    <source>
        <strain evidence="4">NJB18185</strain>
    </source>
</reference>
<feature type="transmembrane region" description="Helical" evidence="1">
    <location>
        <begin position="115"/>
        <end position="136"/>
    </location>
</feature>
<dbReference type="EMBL" id="BFCH01000011">
    <property type="protein sequence ID" value="GBG37335.1"/>
    <property type="molecule type" value="Genomic_DNA"/>
</dbReference>
<dbReference type="GO" id="GO:0004519">
    <property type="term" value="F:endonuclease activity"/>
    <property type="evidence" value="ECO:0007669"/>
    <property type="project" value="UniProtKB-KW"/>
</dbReference>
<feature type="domain" description="HNH nuclease" evidence="2">
    <location>
        <begin position="194"/>
        <end position="245"/>
    </location>
</feature>
<accession>A0AA37PIF1</accession>
<proteinExistence type="predicted"/>
<evidence type="ECO:0000313" key="4">
    <source>
        <dbReference type="EMBL" id="GKU70353.1"/>
    </source>
</evidence>
<keyword evidence="4" id="KW-0540">Nuclease</keyword>
<name>A0AA37PIF1_9MYCO</name>
<organism evidence="4 6">
    <name type="scientific">Mycobacterium montefiorense</name>
    <dbReference type="NCBI Taxonomy" id="154654"/>
    <lineage>
        <taxon>Bacteria</taxon>
        <taxon>Bacillati</taxon>
        <taxon>Actinomycetota</taxon>
        <taxon>Actinomycetes</taxon>
        <taxon>Mycobacteriales</taxon>
        <taxon>Mycobacteriaceae</taxon>
        <taxon>Mycobacterium</taxon>
        <taxon>Mycobacterium simiae complex</taxon>
    </lineage>
</organism>
<evidence type="ECO:0000256" key="1">
    <source>
        <dbReference type="SAM" id="Phobius"/>
    </source>
</evidence>
<dbReference type="EMBL" id="BQYH01000002">
    <property type="protein sequence ID" value="GKU70353.1"/>
    <property type="molecule type" value="Genomic_DNA"/>
</dbReference>
<gene>
    <name evidence="3" type="ORF">MmonteBS_17070</name>
    <name evidence="4" type="ORF">NJB18185_01310</name>
</gene>
<keyword evidence="1" id="KW-0472">Membrane</keyword>
<sequence>MVGAMDQDAVRAMAIEWVQQRSLGGTVPISRDALANDFYIGDVRFPLIDRGRGIRKPLGWSTALSILTVFPKSGVRPYADATGADGLHRYKLRRDQLGTIENESMRDAVRLRAPLIWLVGVAPGLFNVVAPVFLIAEEASEAQFVMALTTGQLGVDVDSPVESALRRYLFAETKRRLHQPVFASRVMLAYESRCAVCSLQHRELLDAAHIVPDSVAGSLGEPVVANSLALCKIHHAAYDSNILGIRPDHVVEIRYQLLDEIDGPMLQHGLQHHHGRQLMKLPAKRTERPDPDRLAFRYREFKVA</sequence>
<evidence type="ECO:0000313" key="5">
    <source>
        <dbReference type="Proteomes" id="UP000245060"/>
    </source>
</evidence>
<keyword evidence="4" id="KW-0255">Endonuclease</keyword>
<reference evidence="4" key="4">
    <citation type="submission" date="2022-04" db="EMBL/GenBank/DDBJ databases">
        <authorList>
            <person name="Komine T."/>
            <person name="Fukano H."/>
            <person name="Wada S."/>
        </authorList>
    </citation>
    <scope>NUCLEOTIDE SEQUENCE</scope>
    <source>
        <strain evidence="4">NJB18185</strain>
    </source>
</reference>
<keyword evidence="1" id="KW-0812">Transmembrane</keyword>
<keyword evidence="5" id="KW-1185">Reference proteome</keyword>
<evidence type="ECO:0000313" key="3">
    <source>
        <dbReference type="EMBL" id="GBG37335.1"/>
    </source>
</evidence>